<name>A0A553E5B6_9FLAO</name>
<dbReference type="Gene3D" id="3.40.50.2000">
    <property type="entry name" value="Glycogen Phosphorylase B"/>
    <property type="match status" value="2"/>
</dbReference>
<keyword evidence="3" id="KW-0808">Transferase</keyword>
<dbReference type="RefSeq" id="WP_144256208.1">
    <property type="nucleotide sequence ID" value="NZ_VJZT01000006.1"/>
</dbReference>
<protein>
    <submittedName>
        <fullName evidence="3">Glycosyltransferase family 4 protein</fullName>
    </submittedName>
</protein>
<keyword evidence="1" id="KW-0812">Transmembrane</keyword>
<sequence length="400" mass="45187">MKILIISQYFWPENFKINDLAVGLKERGHQVSVLTGIPNYPKGSFFGTYAFFKKNDEIWNGIPIYRSKIFPRGNGAIRLMINYLSFMFFCSIKVLFIKEKFDKILVYQPSPVTVGVPAIIAGLKMKAPFYFWVQDLWPASLSAAGGISNKTILSLFNTVTIYIYKKAQLILVQSKGFVDYIEKQGDFKHKTIYYPNTAEAFYKPVAPEDAYLKKLPKGFNLIFAGNLGEAQGISTLIDAARIVKDYGISVNWIFLGEGRQKEAYLTEIKSKNLHENFYFLGSFSAETMPYFFACADALIVSLKKDIIFSLTIPSKIQSYLASGKPILAALDGEGAKVILEAKAGFVSPPGDAQMFAQNTIDFYNLATEQKNMMKTNAIDYFNIEFEREMLLSRLEKIFAN</sequence>
<reference evidence="3 4" key="1">
    <citation type="submission" date="2019-07" db="EMBL/GenBank/DDBJ databases">
        <title>Novel species of Flavobacterium.</title>
        <authorList>
            <person name="Liu Q."/>
            <person name="Xin Y.-H."/>
        </authorList>
    </citation>
    <scope>NUCLEOTIDE SEQUENCE [LARGE SCALE GENOMIC DNA]</scope>
    <source>
        <strain evidence="3 4">LB1R34</strain>
    </source>
</reference>
<dbReference type="EMBL" id="VJZT01000006">
    <property type="protein sequence ID" value="TRX40141.1"/>
    <property type="molecule type" value="Genomic_DNA"/>
</dbReference>
<evidence type="ECO:0000259" key="2">
    <source>
        <dbReference type="Pfam" id="PF13579"/>
    </source>
</evidence>
<accession>A0A553E5B6</accession>
<evidence type="ECO:0000313" key="3">
    <source>
        <dbReference type="EMBL" id="TRX40141.1"/>
    </source>
</evidence>
<proteinExistence type="predicted"/>
<dbReference type="Pfam" id="PF13692">
    <property type="entry name" value="Glyco_trans_1_4"/>
    <property type="match status" value="1"/>
</dbReference>
<keyword evidence="4" id="KW-1185">Reference proteome</keyword>
<dbReference type="SUPFAM" id="SSF53756">
    <property type="entry name" value="UDP-Glycosyltransferase/glycogen phosphorylase"/>
    <property type="match status" value="1"/>
</dbReference>
<comment type="caution">
    <text evidence="3">The sequence shown here is derived from an EMBL/GenBank/DDBJ whole genome shotgun (WGS) entry which is preliminary data.</text>
</comment>
<evidence type="ECO:0000313" key="4">
    <source>
        <dbReference type="Proteomes" id="UP000316371"/>
    </source>
</evidence>
<dbReference type="OrthoDB" id="9811902at2"/>
<feature type="domain" description="Glycosyltransferase subfamily 4-like N-terminal" evidence="2">
    <location>
        <begin position="18"/>
        <end position="196"/>
    </location>
</feature>
<dbReference type="AlphaFoldDB" id="A0A553E5B6"/>
<organism evidence="3 4">
    <name type="scientific">Flavobacterium restrictum</name>
    <dbReference type="NCBI Taxonomy" id="2594428"/>
    <lineage>
        <taxon>Bacteria</taxon>
        <taxon>Pseudomonadati</taxon>
        <taxon>Bacteroidota</taxon>
        <taxon>Flavobacteriia</taxon>
        <taxon>Flavobacteriales</taxon>
        <taxon>Flavobacteriaceae</taxon>
        <taxon>Flavobacterium</taxon>
    </lineage>
</organism>
<keyword evidence="1" id="KW-0472">Membrane</keyword>
<dbReference type="GO" id="GO:0016757">
    <property type="term" value="F:glycosyltransferase activity"/>
    <property type="evidence" value="ECO:0007669"/>
    <property type="project" value="UniProtKB-ARBA"/>
</dbReference>
<gene>
    <name evidence="3" type="ORF">FNW21_08010</name>
</gene>
<dbReference type="Pfam" id="PF13579">
    <property type="entry name" value="Glyco_trans_4_4"/>
    <property type="match status" value="1"/>
</dbReference>
<keyword evidence="1" id="KW-1133">Transmembrane helix</keyword>
<dbReference type="Proteomes" id="UP000316371">
    <property type="component" value="Unassembled WGS sequence"/>
</dbReference>
<dbReference type="PANTHER" id="PTHR12526:SF609">
    <property type="entry name" value="LIPOPOLYSACCHARIDE BIOSYNTHESIS PROTEIN"/>
    <property type="match status" value="1"/>
</dbReference>
<dbReference type="PANTHER" id="PTHR12526">
    <property type="entry name" value="GLYCOSYLTRANSFERASE"/>
    <property type="match status" value="1"/>
</dbReference>
<dbReference type="CDD" id="cd03794">
    <property type="entry name" value="GT4_WbuB-like"/>
    <property type="match status" value="1"/>
</dbReference>
<evidence type="ECO:0000256" key="1">
    <source>
        <dbReference type="SAM" id="Phobius"/>
    </source>
</evidence>
<dbReference type="InterPro" id="IPR028098">
    <property type="entry name" value="Glyco_trans_4-like_N"/>
</dbReference>
<feature type="transmembrane region" description="Helical" evidence="1">
    <location>
        <begin position="76"/>
        <end position="96"/>
    </location>
</feature>